<evidence type="ECO:0000256" key="3">
    <source>
        <dbReference type="ARBA" id="ARBA00023163"/>
    </source>
</evidence>
<dbReference type="SUPFAM" id="SSF46894">
    <property type="entry name" value="C-terminal effector domain of the bipartite response regulators"/>
    <property type="match status" value="1"/>
</dbReference>
<sequence>MFVFLADSKKQDMKEFSVEKFFDPVKRPKIDDDLNEKMKNSMDIVHRMACTLNHSLYVIDYLKQSFVYVSPDKLFLCGYSVEQVLEWGYSFYTRVVPENDLRRLLEINKAGFDFYYKLPIEKRYMYSIEYDFDLVHINKKVTRVNQRLIPLIINKAGDLWLAVCVVTPLYSKAKNKTIIKNFNTGEQFIYQEKEKFWYKNTLPLLTVKERLILQLSSQGHTNAAIAEELSLNVNTIKFHKRNIFQKLDVENCIEAITVASHWGLI</sequence>
<dbReference type="AlphaFoldDB" id="A0A0F5JI71"/>
<dbReference type="PATRIC" id="fig|927665.4.peg.1356"/>
<dbReference type="CDD" id="cd06170">
    <property type="entry name" value="LuxR_C_like"/>
    <property type="match status" value="1"/>
</dbReference>
<comment type="caution">
    <text evidence="5">The sequence shown here is derived from an EMBL/GenBank/DDBJ whole genome shotgun (WGS) entry which is preliminary data.</text>
</comment>
<dbReference type="InterPro" id="IPR016032">
    <property type="entry name" value="Sig_transdc_resp-reg_C-effctor"/>
</dbReference>
<evidence type="ECO:0000256" key="1">
    <source>
        <dbReference type="ARBA" id="ARBA00023015"/>
    </source>
</evidence>
<dbReference type="Proteomes" id="UP000033047">
    <property type="component" value="Unassembled WGS sequence"/>
</dbReference>
<dbReference type="EMBL" id="AQHV01000009">
    <property type="protein sequence ID" value="KKB57506.1"/>
    <property type="molecule type" value="Genomic_DNA"/>
</dbReference>
<feature type="domain" description="HTH luxR-type" evidence="4">
    <location>
        <begin position="198"/>
        <end position="263"/>
    </location>
</feature>
<dbReference type="InterPro" id="IPR036388">
    <property type="entry name" value="WH-like_DNA-bd_sf"/>
</dbReference>
<organism evidence="5 6">
    <name type="scientific">Parabacteroides goldsteinii DSM 19448 = WAL 12034</name>
    <dbReference type="NCBI Taxonomy" id="927665"/>
    <lineage>
        <taxon>Bacteria</taxon>
        <taxon>Pseudomonadati</taxon>
        <taxon>Bacteroidota</taxon>
        <taxon>Bacteroidia</taxon>
        <taxon>Bacteroidales</taxon>
        <taxon>Tannerellaceae</taxon>
        <taxon>Parabacteroides</taxon>
    </lineage>
</organism>
<evidence type="ECO:0000313" key="6">
    <source>
        <dbReference type="Proteomes" id="UP000033047"/>
    </source>
</evidence>
<dbReference type="STRING" id="927665.HMPREF1535_01327"/>
<dbReference type="SMART" id="SM00421">
    <property type="entry name" value="HTH_LUXR"/>
    <property type="match status" value="1"/>
</dbReference>
<reference evidence="5 6" key="1">
    <citation type="submission" date="2013-04" db="EMBL/GenBank/DDBJ databases">
        <title>The Genome Sequence of Parabacteroides goldsteinii DSM 19448.</title>
        <authorList>
            <consortium name="The Broad Institute Genomics Platform"/>
            <person name="Earl A."/>
            <person name="Ward D."/>
            <person name="Feldgarden M."/>
            <person name="Gevers D."/>
            <person name="Martens E."/>
            <person name="Sakamoto M."/>
            <person name="Benno Y."/>
            <person name="Song Y."/>
            <person name="Liu C."/>
            <person name="Lee J."/>
            <person name="Bolanos M."/>
            <person name="Vaisanen M.L."/>
            <person name="Finegold S.M."/>
            <person name="Walker B."/>
            <person name="Young S."/>
            <person name="Zeng Q."/>
            <person name="Gargeya S."/>
            <person name="Fitzgerald M."/>
            <person name="Haas B."/>
            <person name="Abouelleil A."/>
            <person name="Allen A.W."/>
            <person name="Alvarado L."/>
            <person name="Arachchi H.M."/>
            <person name="Berlin A.M."/>
            <person name="Chapman S.B."/>
            <person name="Gainer-Dewar J."/>
            <person name="Goldberg J."/>
            <person name="Griggs A."/>
            <person name="Gujja S."/>
            <person name="Hansen M."/>
            <person name="Howarth C."/>
            <person name="Imamovic A."/>
            <person name="Ireland A."/>
            <person name="Larimer J."/>
            <person name="McCowan C."/>
            <person name="Murphy C."/>
            <person name="Pearson M."/>
            <person name="Poon T.W."/>
            <person name="Priest M."/>
            <person name="Roberts A."/>
            <person name="Saif S."/>
            <person name="Shea T."/>
            <person name="Sisk P."/>
            <person name="Sykes S."/>
            <person name="Wortman J."/>
            <person name="Nusbaum C."/>
            <person name="Birren B."/>
        </authorList>
    </citation>
    <scope>NUCLEOTIDE SEQUENCE [LARGE SCALE GENOMIC DNA]</scope>
    <source>
        <strain evidence="5 6">DSM 19448</strain>
    </source>
</reference>
<dbReference type="Pfam" id="PF00196">
    <property type="entry name" value="GerE"/>
    <property type="match status" value="1"/>
</dbReference>
<keyword evidence="1" id="KW-0805">Transcription regulation</keyword>
<dbReference type="Gene3D" id="1.10.10.10">
    <property type="entry name" value="Winged helix-like DNA-binding domain superfamily/Winged helix DNA-binding domain"/>
    <property type="match status" value="1"/>
</dbReference>
<keyword evidence="2" id="KW-0238">DNA-binding</keyword>
<dbReference type="PROSITE" id="PS50043">
    <property type="entry name" value="HTH_LUXR_2"/>
    <property type="match status" value="1"/>
</dbReference>
<keyword evidence="3" id="KW-0804">Transcription</keyword>
<dbReference type="HOGENOM" id="CLU_096460_0_0_10"/>
<proteinExistence type="predicted"/>
<dbReference type="PANTHER" id="PTHR44688:SF16">
    <property type="entry name" value="DNA-BINDING TRANSCRIPTIONAL ACTIVATOR DEVR_DOSR"/>
    <property type="match status" value="1"/>
</dbReference>
<dbReference type="RefSeq" id="WP_007655793.1">
    <property type="nucleotide sequence ID" value="NZ_KQ033912.1"/>
</dbReference>
<gene>
    <name evidence="5" type="ORF">HMPREF1535_01327</name>
</gene>
<evidence type="ECO:0000313" key="5">
    <source>
        <dbReference type="EMBL" id="KKB57506.1"/>
    </source>
</evidence>
<name>A0A0F5JI71_9BACT</name>
<accession>A0A0F5JI71</accession>
<dbReference type="GO" id="GO:0003677">
    <property type="term" value="F:DNA binding"/>
    <property type="evidence" value="ECO:0007669"/>
    <property type="project" value="UniProtKB-KW"/>
</dbReference>
<evidence type="ECO:0000256" key="2">
    <source>
        <dbReference type="ARBA" id="ARBA00023125"/>
    </source>
</evidence>
<evidence type="ECO:0000259" key="4">
    <source>
        <dbReference type="PROSITE" id="PS50043"/>
    </source>
</evidence>
<dbReference type="PROSITE" id="PS00622">
    <property type="entry name" value="HTH_LUXR_1"/>
    <property type="match status" value="1"/>
</dbReference>
<dbReference type="PRINTS" id="PR00038">
    <property type="entry name" value="HTHLUXR"/>
</dbReference>
<protein>
    <recommendedName>
        <fullName evidence="4">HTH luxR-type domain-containing protein</fullName>
    </recommendedName>
</protein>
<dbReference type="InterPro" id="IPR000792">
    <property type="entry name" value="Tscrpt_reg_LuxR_C"/>
</dbReference>
<dbReference type="Gene3D" id="3.30.450.20">
    <property type="entry name" value="PAS domain"/>
    <property type="match status" value="1"/>
</dbReference>
<dbReference type="PANTHER" id="PTHR44688">
    <property type="entry name" value="DNA-BINDING TRANSCRIPTIONAL ACTIVATOR DEVR_DOSR"/>
    <property type="match status" value="1"/>
</dbReference>
<dbReference type="GO" id="GO:0006355">
    <property type="term" value="P:regulation of DNA-templated transcription"/>
    <property type="evidence" value="ECO:0007669"/>
    <property type="project" value="InterPro"/>
</dbReference>